<dbReference type="PANTHER" id="PTHR12083">
    <property type="entry name" value="BIFUNCTIONAL POLYNUCLEOTIDE PHOSPHATASE/KINASE"/>
    <property type="match status" value="1"/>
</dbReference>
<organism evidence="2 3">
    <name type="scientific">Lachancea quebecensis</name>
    <dbReference type="NCBI Taxonomy" id="1654605"/>
    <lineage>
        <taxon>Eukaryota</taxon>
        <taxon>Fungi</taxon>
        <taxon>Dikarya</taxon>
        <taxon>Ascomycota</taxon>
        <taxon>Saccharomycotina</taxon>
        <taxon>Saccharomycetes</taxon>
        <taxon>Saccharomycetales</taxon>
        <taxon>Saccharomycetaceae</taxon>
        <taxon>Lachancea</taxon>
    </lineage>
</organism>
<keyword evidence="3" id="KW-1185">Reference proteome</keyword>
<feature type="compositionally biased region" description="Basic residues" evidence="1">
    <location>
        <begin position="160"/>
        <end position="172"/>
    </location>
</feature>
<dbReference type="GO" id="GO:0003690">
    <property type="term" value="F:double-stranded DNA binding"/>
    <property type="evidence" value="ECO:0007669"/>
    <property type="project" value="TreeGrafter"/>
</dbReference>
<dbReference type="InterPro" id="IPR013954">
    <property type="entry name" value="PNK3P"/>
</dbReference>
<sequence length="248" mass="28064">MQQAKELRMTPQLPHKTVVLPHMIKYLPKFPNTGELSRIYGFDLDHTLIKPKLGGKFGRSADDWMFMSYALRSDEGGDQDGTGYCKSADILVKILSLDTKAHVVVFSNQGGVITVPKESKSCIKYMKKIEMILQDPTLAEVRDRIWLYASPKRPASLSNKKPKHGKATKATRRVSEPKPVVDSAFPFELMRKPNVGMYEEFKKDFPGKFELVYYCGDAAGRATDFSDSDKMFAHNLGTVFRTPEEVFK</sequence>
<dbReference type="Proteomes" id="UP000236544">
    <property type="component" value="Unassembled WGS sequence"/>
</dbReference>
<dbReference type="Pfam" id="PF08645">
    <property type="entry name" value="PNK3P"/>
    <property type="match status" value="1"/>
</dbReference>
<dbReference type="GO" id="GO:0046404">
    <property type="term" value="F:ATP-dependent polydeoxyribonucleotide 5'-hydroxyl-kinase activity"/>
    <property type="evidence" value="ECO:0007669"/>
    <property type="project" value="TreeGrafter"/>
</dbReference>
<feature type="region of interest" description="Disordered" evidence="1">
    <location>
        <begin position="154"/>
        <end position="173"/>
    </location>
</feature>
<evidence type="ECO:0000256" key="1">
    <source>
        <dbReference type="SAM" id="MobiDB-lite"/>
    </source>
</evidence>
<dbReference type="NCBIfam" id="TIGR01664">
    <property type="entry name" value="DNA-3'-Pase"/>
    <property type="match status" value="1"/>
</dbReference>
<dbReference type="InterPro" id="IPR036412">
    <property type="entry name" value="HAD-like_sf"/>
</dbReference>
<dbReference type="PANTHER" id="PTHR12083:SF9">
    <property type="entry name" value="BIFUNCTIONAL POLYNUCLEOTIDE PHOSPHATASE_KINASE"/>
    <property type="match status" value="1"/>
</dbReference>
<dbReference type="AlphaFoldDB" id="A0A0N7MLE4"/>
<name>A0A0N7MLE4_9SACH</name>
<dbReference type="Gene3D" id="3.40.50.1000">
    <property type="entry name" value="HAD superfamily/HAD-like"/>
    <property type="match status" value="1"/>
</dbReference>
<proteinExistence type="predicted"/>
<dbReference type="InterPro" id="IPR006551">
    <property type="entry name" value="Polynucleotide_phosphatase"/>
</dbReference>
<dbReference type="GO" id="GO:0006281">
    <property type="term" value="P:DNA repair"/>
    <property type="evidence" value="ECO:0007669"/>
    <property type="project" value="TreeGrafter"/>
</dbReference>
<accession>A0A0N7MLE4</accession>
<dbReference type="EMBL" id="LN890563">
    <property type="protein sequence ID" value="CUS22053.1"/>
    <property type="molecule type" value="Genomic_DNA"/>
</dbReference>
<reference evidence="3" key="1">
    <citation type="submission" date="2015-10" db="EMBL/GenBank/DDBJ databases">
        <authorList>
            <person name="Devillers H."/>
        </authorList>
    </citation>
    <scope>NUCLEOTIDE SEQUENCE [LARGE SCALE GENOMIC DNA]</scope>
</reference>
<dbReference type="InterPro" id="IPR023214">
    <property type="entry name" value="HAD_sf"/>
</dbReference>
<dbReference type="GO" id="GO:0046403">
    <property type="term" value="F:polynucleotide 3'-phosphatase activity"/>
    <property type="evidence" value="ECO:0007669"/>
    <property type="project" value="TreeGrafter"/>
</dbReference>
<evidence type="ECO:0000313" key="3">
    <source>
        <dbReference type="Proteomes" id="UP000236544"/>
    </source>
</evidence>
<evidence type="ECO:0000313" key="2">
    <source>
        <dbReference type="EMBL" id="CUS22053.1"/>
    </source>
</evidence>
<dbReference type="OrthoDB" id="19045at2759"/>
<dbReference type="SUPFAM" id="SSF56784">
    <property type="entry name" value="HAD-like"/>
    <property type="match status" value="1"/>
</dbReference>
<protein>
    <submittedName>
        <fullName evidence="2">LAQU0S04e07096g1_1</fullName>
    </submittedName>
</protein>
<gene>
    <name evidence="2" type="ORF">LAQU0_S04e07096g</name>
</gene>